<name>A0A943DPX5_BACT4</name>
<comment type="caution">
    <text evidence="1">The sequence shown here is derived from an EMBL/GenBank/DDBJ whole genome shotgun (WGS) entry which is preliminary data.</text>
</comment>
<reference evidence="1" key="1">
    <citation type="submission" date="2021-02" db="EMBL/GenBank/DDBJ databases">
        <title>Infant gut strain persistence is associated with maternal origin, phylogeny, and functional potential including surface adhesion and iron acquisition.</title>
        <authorList>
            <person name="Lou Y.C."/>
        </authorList>
    </citation>
    <scope>NUCLEOTIDE SEQUENCE</scope>
    <source>
        <strain evidence="1">L3_082_243G1_dasL3_082_243G1_maxbin2.maxbin.015s ta_sub</strain>
    </source>
</reference>
<evidence type="ECO:0000313" key="1">
    <source>
        <dbReference type="EMBL" id="MBS5410608.1"/>
    </source>
</evidence>
<protein>
    <recommendedName>
        <fullName evidence="3">DUF4468 domain-containing protein</fullName>
    </recommendedName>
</protein>
<gene>
    <name evidence="1" type="ORF">KHY35_07805</name>
</gene>
<evidence type="ECO:0008006" key="3">
    <source>
        <dbReference type="Google" id="ProtNLM"/>
    </source>
</evidence>
<evidence type="ECO:0000313" key="2">
    <source>
        <dbReference type="Proteomes" id="UP000782901"/>
    </source>
</evidence>
<proteinExistence type="predicted"/>
<dbReference type="Proteomes" id="UP000782901">
    <property type="component" value="Unassembled WGS sequence"/>
</dbReference>
<organism evidence="1 2">
    <name type="scientific">Bacteroides thetaiotaomicron</name>
    <dbReference type="NCBI Taxonomy" id="818"/>
    <lineage>
        <taxon>Bacteria</taxon>
        <taxon>Pseudomonadati</taxon>
        <taxon>Bacteroidota</taxon>
        <taxon>Bacteroidia</taxon>
        <taxon>Bacteroidales</taxon>
        <taxon>Bacteroidaceae</taxon>
        <taxon>Bacteroides</taxon>
    </lineage>
</organism>
<accession>A0A943DPX5</accession>
<dbReference type="AlphaFoldDB" id="A0A943DPX5"/>
<dbReference type="EMBL" id="JAGZEE010000009">
    <property type="protein sequence ID" value="MBS5410608.1"/>
    <property type="molecule type" value="Genomic_DNA"/>
</dbReference>
<sequence length="193" mass="21919">MKKFYFILLVVTLINISCESSISPNATDSEIVSWSTKCVTDFLEDKLTAGQSLKMKEWILIEKKVPIPVEVWQEDDSYKSDSITGCYKLLDSRNVFDEHIFIGKGDEAFVAIALAYEVIDKSGICNYFEKTYTLNTTGQIIDVYDYVTPLEIKKQTEQMFIKAVKEAMSSMGKDINEMNITIEGKSIDEISNN</sequence>